<dbReference type="InterPro" id="IPR058792">
    <property type="entry name" value="Beta-barrel_RND_2"/>
</dbReference>
<evidence type="ECO:0000313" key="7">
    <source>
        <dbReference type="Proteomes" id="UP000183639"/>
    </source>
</evidence>
<reference evidence="6 7" key="1">
    <citation type="submission" date="2016-10" db="EMBL/GenBank/DDBJ databases">
        <authorList>
            <person name="de Groot N.N."/>
        </authorList>
    </citation>
    <scope>NUCLEOTIDE SEQUENCE [LARGE SCALE GENOMIC DNA]</scope>
    <source>
        <strain evidence="6 7">Z108</strain>
    </source>
</reference>
<evidence type="ECO:0000259" key="4">
    <source>
        <dbReference type="Pfam" id="PF25917"/>
    </source>
</evidence>
<feature type="chain" id="PRO_5010249506" evidence="3">
    <location>
        <begin position="22"/>
        <end position="364"/>
    </location>
</feature>
<dbReference type="Gene3D" id="2.40.420.20">
    <property type="match status" value="1"/>
</dbReference>
<dbReference type="Proteomes" id="UP000183639">
    <property type="component" value="Unassembled WGS sequence"/>
</dbReference>
<dbReference type="SUPFAM" id="SSF111369">
    <property type="entry name" value="HlyD-like secretion proteins"/>
    <property type="match status" value="1"/>
</dbReference>
<dbReference type="InterPro" id="IPR058625">
    <property type="entry name" value="MdtA-like_BSH"/>
</dbReference>
<evidence type="ECO:0000256" key="1">
    <source>
        <dbReference type="ARBA" id="ARBA00009477"/>
    </source>
</evidence>
<dbReference type="OrthoDB" id="9813967at2"/>
<evidence type="ECO:0000259" key="5">
    <source>
        <dbReference type="Pfam" id="PF25954"/>
    </source>
</evidence>
<dbReference type="Pfam" id="PF25954">
    <property type="entry name" value="Beta-barrel_RND_2"/>
    <property type="match status" value="1"/>
</dbReference>
<dbReference type="Gene3D" id="2.40.30.170">
    <property type="match status" value="1"/>
</dbReference>
<dbReference type="PANTHER" id="PTHR30469:SF15">
    <property type="entry name" value="HLYD FAMILY OF SECRETION PROTEINS"/>
    <property type="match status" value="1"/>
</dbReference>
<name>A0A1I3HQD7_SELRU</name>
<dbReference type="Gene3D" id="1.10.287.470">
    <property type="entry name" value="Helix hairpin bin"/>
    <property type="match status" value="1"/>
</dbReference>
<proteinExistence type="inferred from homology"/>
<dbReference type="NCBIfam" id="TIGR01730">
    <property type="entry name" value="RND_mfp"/>
    <property type="match status" value="1"/>
</dbReference>
<protein>
    <submittedName>
        <fullName evidence="6">RND family efflux transporter, MFP subunit</fullName>
    </submittedName>
</protein>
<dbReference type="InterPro" id="IPR006143">
    <property type="entry name" value="RND_pump_MFP"/>
</dbReference>
<feature type="signal peptide" evidence="3">
    <location>
        <begin position="1"/>
        <end position="21"/>
    </location>
</feature>
<organism evidence="6 7">
    <name type="scientific">Selenomonas ruminantium</name>
    <dbReference type="NCBI Taxonomy" id="971"/>
    <lineage>
        <taxon>Bacteria</taxon>
        <taxon>Bacillati</taxon>
        <taxon>Bacillota</taxon>
        <taxon>Negativicutes</taxon>
        <taxon>Selenomonadales</taxon>
        <taxon>Selenomonadaceae</taxon>
        <taxon>Selenomonas</taxon>
    </lineage>
</organism>
<dbReference type="RefSeq" id="WP_075445665.1">
    <property type="nucleotide sequence ID" value="NZ_FOQK01000033.1"/>
</dbReference>
<dbReference type="PROSITE" id="PS51257">
    <property type="entry name" value="PROKAR_LIPOPROTEIN"/>
    <property type="match status" value="1"/>
</dbReference>
<dbReference type="PANTHER" id="PTHR30469">
    <property type="entry name" value="MULTIDRUG RESISTANCE PROTEIN MDTA"/>
    <property type="match status" value="1"/>
</dbReference>
<gene>
    <name evidence="6" type="ORF">SAMN04487861_1332</name>
</gene>
<keyword evidence="3" id="KW-0732">Signal</keyword>
<evidence type="ECO:0000256" key="3">
    <source>
        <dbReference type="SAM" id="SignalP"/>
    </source>
</evidence>
<dbReference type="GO" id="GO:1990281">
    <property type="term" value="C:efflux pump complex"/>
    <property type="evidence" value="ECO:0007669"/>
    <property type="project" value="TreeGrafter"/>
</dbReference>
<comment type="similarity">
    <text evidence="1">Belongs to the membrane fusion protein (MFP) (TC 8.A.1) family.</text>
</comment>
<dbReference type="GO" id="GO:0015562">
    <property type="term" value="F:efflux transmembrane transporter activity"/>
    <property type="evidence" value="ECO:0007669"/>
    <property type="project" value="TreeGrafter"/>
</dbReference>
<evidence type="ECO:0000313" key="6">
    <source>
        <dbReference type="EMBL" id="SFI37976.1"/>
    </source>
</evidence>
<dbReference type="EMBL" id="FOQK01000033">
    <property type="protein sequence ID" value="SFI37976.1"/>
    <property type="molecule type" value="Genomic_DNA"/>
</dbReference>
<feature type="coiled-coil region" evidence="2">
    <location>
        <begin position="108"/>
        <end position="159"/>
    </location>
</feature>
<feature type="domain" description="Multidrug resistance protein MdtA-like barrel-sandwich hybrid" evidence="4">
    <location>
        <begin position="66"/>
        <end position="201"/>
    </location>
</feature>
<dbReference type="AlphaFoldDB" id="A0A1I3HQD7"/>
<dbReference type="Pfam" id="PF25917">
    <property type="entry name" value="BSH_RND"/>
    <property type="match status" value="1"/>
</dbReference>
<sequence length="364" mass="38387">MKGYKLCAAVCLLAMMNLVFAGCGSKEQEQERAPLVKTQQADSSSLADNSSYSGTVRGRYETNMSFQVGGQIISRNVQVGSSVRAGDVLMTIDSRDVVQKSNQGDAQVAQARAQLDLAQRNLSRYSQLYQENAVAAATLDQYQANYDAAFAAYQNALAQAAQGHNAMGYTNLTAGANGVVSSITAEEGQVVGAGQTVLTLVQTNELEIEIQVPENRVAGIAVGDRAVVKFWAIHDRAEGVVREIAPMADSASRTYRVRVSVPEPPAGMQLGMTANVALTPKAAAEDAGSAGTALLPLSAIYQDGDTPQVWVVGDDHTVSLKPVTVENFGDNQVLVQGLAPTDLVVTAGVHKLRAGQSVRTEAAD</sequence>
<feature type="domain" description="CusB-like beta-barrel" evidence="5">
    <location>
        <begin position="208"/>
        <end position="281"/>
    </location>
</feature>
<dbReference type="Gene3D" id="2.40.50.100">
    <property type="match status" value="1"/>
</dbReference>
<evidence type="ECO:0000256" key="2">
    <source>
        <dbReference type="SAM" id="Coils"/>
    </source>
</evidence>
<keyword evidence="2" id="KW-0175">Coiled coil</keyword>
<accession>A0A1I3HQD7</accession>